<proteinExistence type="inferred from homology"/>
<keyword evidence="5 8" id="KW-0812">Transmembrane</keyword>
<dbReference type="RefSeq" id="WP_136574364.1">
    <property type="nucleotide sequence ID" value="NZ_STFG01000018.1"/>
</dbReference>
<feature type="transmembrane region" description="Helical" evidence="8">
    <location>
        <begin position="161"/>
        <end position="181"/>
    </location>
</feature>
<accession>A0A4S8EV58</accession>
<feature type="transmembrane region" description="Helical" evidence="8">
    <location>
        <begin position="341"/>
        <end position="361"/>
    </location>
</feature>
<dbReference type="PANTHER" id="PTHR42718">
    <property type="entry name" value="MAJOR FACILITATOR SUPERFAMILY MULTIDRUG TRANSPORTER MFSC"/>
    <property type="match status" value="1"/>
</dbReference>
<dbReference type="Pfam" id="PF07690">
    <property type="entry name" value="MFS_1"/>
    <property type="match status" value="1"/>
</dbReference>
<comment type="similarity">
    <text evidence="2 8">Belongs to the major facilitator superfamily. Bcr/CmlA family.</text>
</comment>
<dbReference type="GO" id="GO:0042910">
    <property type="term" value="F:xenobiotic transmembrane transporter activity"/>
    <property type="evidence" value="ECO:0007669"/>
    <property type="project" value="InterPro"/>
</dbReference>
<feature type="transmembrane region" description="Helical" evidence="8">
    <location>
        <begin position="98"/>
        <end position="119"/>
    </location>
</feature>
<reference evidence="10 11" key="1">
    <citation type="journal article" date="2015" name="Antonie Van Leeuwenhoek">
        <title>Lampropedia puyangensis sp. nov., isolated from symptomatic bark of Populus ? euramericana canker and emended description of Lampropedia hyalina (Ehrenberg 1832) Lee et al. 2004.</title>
        <authorList>
            <person name="Li Y."/>
            <person name="Wang T."/>
            <person name="Piao C.G."/>
            <person name="Wang L.F."/>
            <person name="Tian G.Z."/>
            <person name="Zhu T.H."/>
            <person name="Guo M.W."/>
        </authorList>
    </citation>
    <scope>NUCLEOTIDE SEQUENCE [LARGE SCALE GENOMIC DNA]</scope>
    <source>
        <strain evidence="10 11">2-bin</strain>
    </source>
</reference>
<feature type="transmembrane region" description="Helical" evidence="8">
    <location>
        <begin position="278"/>
        <end position="297"/>
    </location>
</feature>
<dbReference type="InterPro" id="IPR011701">
    <property type="entry name" value="MFS"/>
</dbReference>
<evidence type="ECO:0000313" key="10">
    <source>
        <dbReference type="EMBL" id="THT98757.1"/>
    </source>
</evidence>
<feature type="transmembrane region" description="Helical" evidence="8">
    <location>
        <begin position="73"/>
        <end position="92"/>
    </location>
</feature>
<evidence type="ECO:0000256" key="7">
    <source>
        <dbReference type="ARBA" id="ARBA00023136"/>
    </source>
</evidence>
<dbReference type="SUPFAM" id="SSF103473">
    <property type="entry name" value="MFS general substrate transporter"/>
    <property type="match status" value="1"/>
</dbReference>
<protein>
    <recommendedName>
        <fullName evidence="8">Bcr/CflA family efflux transporter</fullName>
    </recommendedName>
</protein>
<gene>
    <name evidence="10" type="ORF">E9531_13765</name>
</gene>
<feature type="transmembrane region" description="Helical" evidence="8">
    <location>
        <begin position="211"/>
        <end position="231"/>
    </location>
</feature>
<feature type="transmembrane region" description="Helical" evidence="8">
    <location>
        <begin position="48"/>
        <end position="66"/>
    </location>
</feature>
<evidence type="ECO:0000256" key="1">
    <source>
        <dbReference type="ARBA" id="ARBA00004651"/>
    </source>
</evidence>
<evidence type="ECO:0000313" key="11">
    <source>
        <dbReference type="Proteomes" id="UP000308917"/>
    </source>
</evidence>
<dbReference type="EMBL" id="STFG01000018">
    <property type="protein sequence ID" value="THT98757.1"/>
    <property type="molecule type" value="Genomic_DNA"/>
</dbReference>
<sequence>MRSVWAFPALLAALSVLGPFSIDTYLPAFSGIAGSLSASPVQMQQTLSAYLLAYAFMNLFHGALADCFGRRPIVLWGLATFALASLGCALAQSIEQLILFRAVQGLSSGASMVVSRAIIRDVYPPAQAQKVMSQVTLYFGLAPAVAPILGGWLYTWFGWHSIFWFMTLLGAGLWAVNWRALPETLSAAQRQPLQLKPLLQGYMELGLSARFLLLAISSAVPFNGMFVYILASPEFLGSHLALQPTQFFWMFLCTIGGIMAGAIVSGKMAGTLAPKKQIRLGFLIMAAACLLNTVISLCDVKLPFVAIPPLGIFSLGWAILMPPITLLVLDINPARRGMASSLQACINSAANGVVAGAIVPLVMHSTWALALASASFWAIGLIAWIVLHRRWPDIGRTHAPAS</sequence>
<dbReference type="InterPro" id="IPR036259">
    <property type="entry name" value="MFS_trans_sf"/>
</dbReference>
<dbReference type="NCBIfam" id="TIGR00710">
    <property type="entry name" value="efflux_Bcr_CflA"/>
    <property type="match status" value="1"/>
</dbReference>
<feature type="transmembrane region" description="Helical" evidence="8">
    <location>
        <begin position="309"/>
        <end position="329"/>
    </location>
</feature>
<comment type="caution">
    <text evidence="10">The sequence shown here is derived from an EMBL/GenBank/DDBJ whole genome shotgun (WGS) entry which is preliminary data.</text>
</comment>
<dbReference type="InterPro" id="IPR004812">
    <property type="entry name" value="Efflux_drug-R_Bcr/CmlA"/>
</dbReference>
<evidence type="ECO:0000259" key="9">
    <source>
        <dbReference type="PROSITE" id="PS50850"/>
    </source>
</evidence>
<dbReference type="OrthoDB" id="9814303at2"/>
<dbReference type="Gene3D" id="1.20.1720.10">
    <property type="entry name" value="Multidrug resistance protein D"/>
    <property type="match status" value="1"/>
</dbReference>
<organism evidence="10 11">
    <name type="scientific">Lampropedia puyangensis</name>
    <dbReference type="NCBI Taxonomy" id="1330072"/>
    <lineage>
        <taxon>Bacteria</taxon>
        <taxon>Pseudomonadati</taxon>
        <taxon>Pseudomonadota</taxon>
        <taxon>Betaproteobacteria</taxon>
        <taxon>Burkholderiales</taxon>
        <taxon>Comamonadaceae</taxon>
        <taxon>Lampropedia</taxon>
    </lineage>
</organism>
<comment type="caution">
    <text evidence="8">Lacks conserved residue(s) required for the propagation of feature annotation.</text>
</comment>
<evidence type="ECO:0000256" key="2">
    <source>
        <dbReference type="ARBA" id="ARBA00006236"/>
    </source>
</evidence>
<dbReference type="AlphaFoldDB" id="A0A4S8EV58"/>
<feature type="transmembrane region" description="Helical" evidence="8">
    <location>
        <begin position="367"/>
        <end position="387"/>
    </location>
</feature>
<dbReference type="GO" id="GO:1990961">
    <property type="term" value="P:xenobiotic detoxification by transmembrane export across the plasma membrane"/>
    <property type="evidence" value="ECO:0007669"/>
    <property type="project" value="InterPro"/>
</dbReference>
<keyword evidence="7 8" id="KW-0472">Membrane</keyword>
<evidence type="ECO:0000256" key="5">
    <source>
        <dbReference type="ARBA" id="ARBA00022692"/>
    </source>
</evidence>
<keyword evidence="11" id="KW-1185">Reference proteome</keyword>
<dbReference type="InterPro" id="IPR020846">
    <property type="entry name" value="MFS_dom"/>
</dbReference>
<name>A0A4S8EV58_9BURK</name>
<keyword evidence="8" id="KW-0997">Cell inner membrane</keyword>
<evidence type="ECO:0000256" key="8">
    <source>
        <dbReference type="RuleBase" id="RU365088"/>
    </source>
</evidence>
<evidence type="ECO:0000256" key="4">
    <source>
        <dbReference type="ARBA" id="ARBA00022475"/>
    </source>
</evidence>
<evidence type="ECO:0000256" key="6">
    <source>
        <dbReference type="ARBA" id="ARBA00022989"/>
    </source>
</evidence>
<keyword evidence="4" id="KW-1003">Cell membrane</keyword>
<feature type="transmembrane region" description="Helical" evidence="8">
    <location>
        <begin position="247"/>
        <end position="266"/>
    </location>
</feature>
<comment type="subcellular location">
    <subcellularLocation>
        <location evidence="8">Cell inner membrane</location>
        <topology evidence="8">Multi-pass membrane protein</topology>
    </subcellularLocation>
    <subcellularLocation>
        <location evidence="1">Cell membrane</location>
        <topology evidence="1">Multi-pass membrane protein</topology>
    </subcellularLocation>
</comment>
<feature type="transmembrane region" description="Helical" evidence="8">
    <location>
        <begin position="131"/>
        <end position="155"/>
    </location>
</feature>
<dbReference type="PANTHER" id="PTHR42718:SF9">
    <property type="entry name" value="MAJOR FACILITATOR SUPERFAMILY MULTIDRUG TRANSPORTER MFSC"/>
    <property type="match status" value="1"/>
</dbReference>
<keyword evidence="3 8" id="KW-0813">Transport</keyword>
<dbReference type="GO" id="GO:0005886">
    <property type="term" value="C:plasma membrane"/>
    <property type="evidence" value="ECO:0007669"/>
    <property type="project" value="UniProtKB-SubCell"/>
</dbReference>
<dbReference type="Proteomes" id="UP000308917">
    <property type="component" value="Unassembled WGS sequence"/>
</dbReference>
<feature type="domain" description="Major facilitator superfamily (MFS) profile" evidence="9">
    <location>
        <begin position="7"/>
        <end position="392"/>
    </location>
</feature>
<dbReference type="PROSITE" id="PS50850">
    <property type="entry name" value="MFS"/>
    <property type="match status" value="1"/>
</dbReference>
<dbReference type="CDD" id="cd17320">
    <property type="entry name" value="MFS_MdfA_MDR_like"/>
    <property type="match status" value="1"/>
</dbReference>
<keyword evidence="6 8" id="KW-1133">Transmembrane helix</keyword>
<evidence type="ECO:0000256" key="3">
    <source>
        <dbReference type="ARBA" id="ARBA00022448"/>
    </source>
</evidence>